<reference evidence="1" key="2">
    <citation type="journal article" date="2015" name="Fish Shellfish Immunol.">
        <title>Early steps in the European eel (Anguilla anguilla)-Vibrio vulnificus interaction in the gills: Role of the RtxA13 toxin.</title>
        <authorList>
            <person name="Callol A."/>
            <person name="Pajuelo D."/>
            <person name="Ebbesson L."/>
            <person name="Teles M."/>
            <person name="MacKenzie S."/>
            <person name="Amaro C."/>
        </authorList>
    </citation>
    <scope>NUCLEOTIDE SEQUENCE</scope>
</reference>
<sequence length="17" mass="1967">MFLGLILTLILQITQHI</sequence>
<protein>
    <submittedName>
        <fullName evidence="1">Uncharacterized protein</fullName>
    </submittedName>
</protein>
<proteinExistence type="predicted"/>
<evidence type="ECO:0000313" key="1">
    <source>
        <dbReference type="EMBL" id="JAH19875.1"/>
    </source>
</evidence>
<reference evidence="1" key="1">
    <citation type="submission" date="2014-11" db="EMBL/GenBank/DDBJ databases">
        <authorList>
            <person name="Amaro Gonzalez C."/>
        </authorList>
    </citation>
    <scope>NUCLEOTIDE SEQUENCE</scope>
</reference>
<dbReference type="AlphaFoldDB" id="A0A0E9QUE7"/>
<accession>A0A0E9QUE7</accession>
<name>A0A0E9QUE7_ANGAN</name>
<organism evidence="1">
    <name type="scientific">Anguilla anguilla</name>
    <name type="common">European freshwater eel</name>
    <name type="synonym">Muraena anguilla</name>
    <dbReference type="NCBI Taxonomy" id="7936"/>
    <lineage>
        <taxon>Eukaryota</taxon>
        <taxon>Metazoa</taxon>
        <taxon>Chordata</taxon>
        <taxon>Craniata</taxon>
        <taxon>Vertebrata</taxon>
        <taxon>Euteleostomi</taxon>
        <taxon>Actinopterygii</taxon>
        <taxon>Neopterygii</taxon>
        <taxon>Teleostei</taxon>
        <taxon>Anguilliformes</taxon>
        <taxon>Anguillidae</taxon>
        <taxon>Anguilla</taxon>
    </lineage>
</organism>
<dbReference type="EMBL" id="GBXM01088702">
    <property type="protein sequence ID" value="JAH19875.1"/>
    <property type="molecule type" value="Transcribed_RNA"/>
</dbReference>